<protein>
    <recommendedName>
        <fullName evidence="3">BTB domain-containing protein</fullName>
    </recommendedName>
</protein>
<dbReference type="AlphaFoldDB" id="A0A1M2W6Q9"/>
<keyword evidence="2" id="KW-1185">Reference proteome</keyword>
<sequence length="331" mass="37311">MPDPGLWLPDGTACIVAGGRGFRVRKDLLSQLSLPFRVYIFERRDRSGITVEFQGVPCYWVPDSADDMATLLRAIYDGRKYLMKQAPHIRFSVLSALMRLGREYALQDIVDDAADYLEDYFTPDFQTFLQRSNGTHTEKFRLSERDKAAGAAFEAVNLARLTRKHTLLPLALYHACQHAPHEILLGITRTSGAVVSLSRDDMVRCISARRGLLRASSRLAHVVHRAECAVGCAEPDMCAVYMARLRAAFEELRVDLWTVDALAGLETQLGALADLPCWLELCEECREEMVRRHRGTLRETWGKLLDILGLSAEELEIEWETQGKAVDVVSQ</sequence>
<evidence type="ECO:0008006" key="3">
    <source>
        <dbReference type="Google" id="ProtNLM"/>
    </source>
</evidence>
<reference evidence="1 2" key="1">
    <citation type="submission" date="2016-10" db="EMBL/GenBank/DDBJ databases">
        <title>Genome sequence of the basidiomycete white-rot fungus Trametes pubescens.</title>
        <authorList>
            <person name="Makela M.R."/>
            <person name="Granchi Z."/>
            <person name="Peng M."/>
            <person name="De Vries R.P."/>
            <person name="Grigoriev I."/>
            <person name="Riley R."/>
            <person name="Hilden K."/>
        </authorList>
    </citation>
    <scope>NUCLEOTIDE SEQUENCE [LARGE SCALE GENOMIC DNA]</scope>
    <source>
        <strain evidence="1 2">FBCC735</strain>
    </source>
</reference>
<dbReference type="OrthoDB" id="2879636at2759"/>
<name>A0A1M2W6Q9_TRAPU</name>
<gene>
    <name evidence="1" type="ORF">TRAPUB_7861</name>
</gene>
<evidence type="ECO:0000313" key="1">
    <source>
        <dbReference type="EMBL" id="OJT15452.1"/>
    </source>
</evidence>
<dbReference type="EMBL" id="MNAD01000158">
    <property type="protein sequence ID" value="OJT15452.1"/>
    <property type="molecule type" value="Genomic_DNA"/>
</dbReference>
<proteinExistence type="predicted"/>
<dbReference type="STRING" id="154538.A0A1M2W6Q9"/>
<dbReference type="Proteomes" id="UP000184267">
    <property type="component" value="Unassembled WGS sequence"/>
</dbReference>
<organism evidence="1 2">
    <name type="scientific">Trametes pubescens</name>
    <name type="common">White-rot fungus</name>
    <dbReference type="NCBI Taxonomy" id="154538"/>
    <lineage>
        <taxon>Eukaryota</taxon>
        <taxon>Fungi</taxon>
        <taxon>Dikarya</taxon>
        <taxon>Basidiomycota</taxon>
        <taxon>Agaricomycotina</taxon>
        <taxon>Agaricomycetes</taxon>
        <taxon>Polyporales</taxon>
        <taxon>Polyporaceae</taxon>
        <taxon>Trametes</taxon>
    </lineage>
</organism>
<evidence type="ECO:0000313" key="2">
    <source>
        <dbReference type="Proteomes" id="UP000184267"/>
    </source>
</evidence>
<comment type="caution">
    <text evidence="1">The sequence shown here is derived from an EMBL/GenBank/DDBJ whole genome shotgun (WGS) entry which is preliminary data.</text>
</comment>
<accession>A0A1M2W6Q9</accession>